<dbReference type="InterPro" id="IPR037057">
    <property type="entry name" value="DNA_rep_MutH/T2_RE_sf"/>
</dbReference>
<dbReference type="InterPro" id="IPR011337">
    <property type="entry name" value="DNA_rep_MutH/RE_typeII_Sau3AI"/>
</dbReference>
<keyword evidence="1" id="KW-0540">Nuclease</keyword>
<dbReference type="InterPro" id="IPR011335">
    <property type="entry name" value="Restrct_endonuc-II-like"/>
</dbReference>
<accession>A0ABS7KB19</accession>
<evidence type="ECO:0000259" key="4">
    <source>
        <dbReference type="SMART" id="SM00927"/>
    </source>
</evidence>
<dbReference type="Gene3D" id="3.40.600.10">
    <property type="entry name" value="DNA mismatch repair MutH/Restriction endonuclease, type II"/>
    <property type="match status" value="2"/>
</dbReference>
<proteinExistence type="predicted"/>
<dbReference type="Proteomes" id="UP000769780">
    <property type="component" value="Unassembled WGS sequence"/>
</dbReference>
<dbReference type="CDD" id="cd22355">
    <property type="entry name" value="Sau3AI_C"/>
    <property type="match status" value="1"/>
</dbReference>
<sequence length="492" mass="57233">MSESFTPYDETDPLSIEQYGQRLIGKTFMDVIQEANLSYDTKTEIIDKYGNPRRKGGLGNLLEEIYFGYKANSDQQADFFEAGVELKATPYERLKSGKIRAGERLVITMIGYDQPIEIDFSTSHVLDKINIILLVYYLRNKELEKNLYYPIDYVKLFSPPKEDMRIIKEDYEKIVSKIQNGQAHELSEGDTMYLGACTKGSTALKSTVPQYYAPDIPARKRAFCFKNSYMTYVLNKYIVQDVDTYEPIIRDVSELEHTTFEQLIISKINAYVGQTDKELCEIFERDYNNNKSQWIDLAYRMLGIKSNRAQEFIKANIVVKAIRLEKNGTMRESSPLPPMKLMEFVNEDWEDSTLYSYFEETRFLFVVFKKDGDFYKLKGCQLWNMPRTDLDEVVKDGWEKIRTVVQNGIKLTKKETASGVIIKNNLPGKRENPIIHIRPHSQKRFYILENGEKIGDGSYADAEQLQDGRWMQKQSFWMNNSYVLSQLDEGLE</sequence>
<dbReference type="CDD" id="cd22356">
    <property type="entry name" value="Sau3AI_N-like"/>
    <property type="match status" value="1"/>
</dbReference>
<dbReference type="EMBL" id="JACWFH010000036">
    <property type="protein sequence ID" value="MBY0099452.1"/>
    <property type="molecule type" value="Genomic_DNA"/>
</dbReference>
<name>A0ABS7KB19_9BACI</name>
<dbReference type="Pfam" id="PF02976">
    <property type="entry name" value="MutH"/>
    <property type="match status" value="1"/>
</dbReference>
<reference evidence="5 6" key="1">
    <citation type="submission" date="2020-07" db="EMBL/GenBank/DDBJ databases">
        <title>Fungal Genomes of the International Space Station.</title>
        <authorList>
            <person name="Seuylemezian A."/>
            <person name="Singh N.K."/>
            <person name="Wood J."/>
            <person name="Venkateswaran K."/>
        </authorList>
    </citation>
    <scope>NUCLEOTIDE SEQUENCE [LARGE SCALE GENOMIC DNA]</scope>
    <source>
        <strain evidence="5 6">PL-B2</strain>
    </source>
</reference>
<evidence type="ECO:0000256" key="3">
    <source>
        <dbReference type="ARBA" id="ARBA00022801"/>
    </source>
</evidence>
<dbReference type="SUPFAM" id="SSF52980">
    <property type="entry name" value="Restriction endonuclease-like"/>
    <property type="match status" value="2"/>
</dbReference>
<dbReference type="NCBIfam" id="NF040973">
    <property type="entry name" value="restrict_Sau3AI"/>
    <property type="match status" value="1"/>
</dbReference>
<keyword evidence="6" id="KW-1185">Reference proteome</keyword>
<evidence type="ECO:0000256" key="1">
    <source>
        <dbReference type="ARBA" id="ARBA00022722"/>
    </source>
</evidence>
<feature type="domain" description="DNA mismatch repair MutH/Type II restriction enzyme Sau3AI" evidence="4">
    <location>
        <begin position="69"/>
        <end position="170"/>
    </location>
</feature>
<evidence type="ECO:0000313" key="6">
    <source>
        <dbReference type="Proteomes" id="UP000769780"/>
    </source>
</evidence>
<gene>
    <name evidence="5" type="ORF">H0185_22035</name>
</gene>
<organism evidence="5 6">
    <name type="scientific">Mesobacillus maritimus</name>
    <dbReference type="NCBI Taxonomy" id="1643336"/>
    <lineage>
        <taxon>Bacteria</taxon>
        <taxon>Bacillati</taxon>
        <taxon>Bacillota</taxon>
        <taxon>Bacilli</taxon>
        <taxon>Bacillales</taxon>
        <taxon>Bacillaceae</taxon>
        <taxon>Mesobacillus</taxon>
    </lineage>
</organism>
<evidence type="ECO:0000313" key="5">
    <source>
        <dbReference type="EMBL" id="MBY0099452.1"/>
    </source>
</evidence>
<dbReference type="RefSeq" id="WP_221875667.1">
    <property type="nucleotide sequence ID" value="NZ_JACWFH010000036.1"/>
</dbReference>
<comment type="caution">
    <text evidence="5">The sequence shown here is derived from an EMBL/GenBank/DDBJ whole genome shotgun (WGS) entry which is preliminary data.</text>
</comment>
<keyword evidence="2 5" id="KW-0255">Endonuclease</keyword>
<protein>
    <submittedName>
        <fullName evidence="5">Restriction endonuclease</fullName>
    </submittedName>
</protein>
<keyword evidence="3" id="KW-0378">Hydrolase</keyword>
<dbReference type="GO" id="GO:0004519">
    <property type="term" value="F:endonuclease activity"/>
    <property type="evidence" value="ECO:0007669"/>
    <property type="project" value="UniProtKB-KW"/>
</dbReference>
<dbReference type="SMART" id="SM00927">
    <property type="entry name" value="MutH"/>
    <property type="match status" value="1"/>
</dbReference>
<evidence type="ECO:0000256" key="2">
    <source>
        <dbReference type="ARBA" id="ARBA00022759"/>
    </source>
</evidence>